<dbReference type="Pfam" id="PF09414">
    <property type="entry name" value="RNA_ligase"/>
    <property type="match status" value="1"/>
</dbReference>
<dbReference type="Gene3D" id="3.30.470.30">
    <property type="entry name" value="DNA ligase/mRNA capping enzyme"/>
    <property type="match status" value="1"/>
</dbReference>
<keyword evidence="3" id="KW-0436">Ligase</keyword>
<dbReference type="OrthoDB" id="6142248at2759"/>
<reference evidence="2 4" key="1">
    <citation type="submission" date="2017-11" db="EMBL/GenBank/DDBJ databases">
        <title>The genome of Rhizophagus clarus HR1 reveals common genetic basis of auxotrophy among arbuscular mycorrhizal fungi.</title>
        <authorList>
            <person name="Kobayashi Y."/>
        </authorList>
    </citation>
    <scope>NUCLEOTIDE SEQUENCE [LARGE SCALE GENOMIC DNA]</scope>
    <source>
        <strain evidence="2 4">HR1</strain>
    </source>
</reference>
<reference evidence="3" key="2">
    <citation type="submission" date="2019-10" db="EMBL/GenBank/DDBJ databases">
        <title>Conservation and host-specific expression of non-tandemly repeated heterogenous ribosome RNA gene in arbuscular mycorrhizal fungi.</title>
        <authorList>
            <person name="Maeda T."/>
            <person name="Kobayashi Y."/>
            <person name="Nakagawa T."/>
            <person name="Ezawa T."/>
            <person name="Yamaguchi K."/>
            <person name="Bino T."/>
            <person name="Nishimoto Y."/>
            <person name="Shigenobu S."/>
            <person name="Kawaguchi M."/>
        </authorList>
    </citation>
    <scope>NUCLEOTIDE SEQUENCE</scope>
    <source>
        <strain evidence="3">HR1</strain>
    </source>
</reference>
<comment type="caution">
    <text evidence="2">The sequence shown here is derived from an EMBL/GenBank/DDBJ whole genome shotgun (WGS) entry which is preliminary data.</text>
</comment>
<dbReference type="SUPFAM" id="SSF56091">
    <property type="entry name" value="DNA ligase/mRNA capping enzyme, catalytic domain"/>
    <property type="match status" value="1"/>
</dbReference>
<evidence type="ECO:0000313" key="4">
    <source>
        <dbReference type="Proteomes" id="UP000247702"/>
    </source>
</evidence>
<protein>
    <submittedName>
        <fullName evidence="3">RNA ligase</fullName>
    </submittedName>
</protein>
<evidence type="ECO:0000259" key="1">
    <source>
        <dbReference type="Pfam" id="PF09414"/>
    </source>
</evidence>
<dbReference type="InterPro" id="IPR021122">
    <property type="entry name" value="RNA_ligase_dom_REL/Rnl2"/>
</dbReference>
<name>A0A2Z6R3G7_9GLOM</name>
<dbReference type="Proteomes" id="UP000247702">
    <property type="component" value="Unassembled WGS sequence"/>
</dbReference>
<organism evidence="2 4">
    <name type="scientific">Rhizophagus clarus</name>
    <dbReference type="NCBI Taxonomy" id="94130"/>
    <lineage>
        <taxon>Eukaryota</taxon>
        <taxon>Fungi</taxon>
        <taxon>Fungi incertae sedis</taxon>
        <taxon>Mucoromycota</taxon>
        <taxon>Glomeromycotina</taxon>
        <taxon>Glomeromycetes</taxon>
        <taxon>Glomerales</taxon>
        <taxon>Glomeraceae</taxon>
        <taxon>Rhizophagus</taxon>
    </lineage>
</organism>
<dbReference type="AlphaFoldDB" id="A0A2Z6R3G7"/>
<proteinExistence type="predicted"/>
<dbReference type="EMBL" id="BEXD01000421">
    <property type="protein sequence ID" value="GBB87326.1"/>
    <property type="molecule type" value="Genomic_DNA"/>
</dbReference>
<gene>
    <name evidence="3" type="ORF">RCL2_003123900</name>
    <name evidence="2" type="ORF">RclHR1_13770004</name>
</gene>
<accession>A0A2Z6R3G7</accession>
<dbReference type="GO" id="GO:0016874">
    <property type="term" value="F:ligase activity"/>
    <property type="evidence" value="ECO:0007669"/>
    <property type="project" value="UniProtKB-KW"/>
</dbReference>
<evidence type="ECO:0000313" key="3">
    <source>
        <dbReference type="EMBL" id="GET04948.1"/>
    </source>
</evidence>
<sequence>MANNNFIKYPSIGNYKDSNKIVEILRSEEILDKCDWVVSEKIHGANFSFITNGNSVVCAKRSGIIKPEEIFFCYQKVYEKYKDSIMKLWKEMDHQQEIRGLNNQIIVYGELFGGYYPHPHVKQVEGVKRDLLLSRN</sequence>
<evidence type="ECO:0000313" key="2">
    <source>
        <dbReference type="EMBL" id="GBB87326.1"/>
    </source>
</evidence>
<feature type="domain" description="RNA ligase" evidence="1">
    <location>
        <begin position="35"/>
        <end position="113"/>
    </location>
</feature>
<dbReference type="Proteomes" id="UP000615446">
    <property type="component" value="Unassembled WGS sequence"/>
</dbReference>
<dbReference type="EMBL" id="BLAL01000357">
    <property type="protein sequence ID" value="GET04948.1"/>
    <property type="molecule type" value="Genomic_DNA"/>
</dbReference>
<keyword evidence="4" id="KW-1185">Reference proteome</keyword>